<keyword evidence="5 12" id="KW-0520">NAD</keyword>
<keyword evidence="6 10" id="KW-0464">Manganese</keyword>
<evidence type="ECO:0000256" key="3">
    <source>
        <dbReference type="ARBA" id="ARBA00022723"/>
    </source>
</evidence>
<reference evidence="14 15" key="1">
    <citation type="submission" date="2019-10" db="EMBL/GenBank/DDBJ databases">
        <title>Rubrobacter sp nov SCSIO 52090 isolated from a deep-sea sediment in the South China Sea.</title>
        <authorList>
            <person name="Chen R.W."/>
        </authorList>
    </citation>
    <scope>NUCLEOTIDE SEQUENCE [LARGE SCALE GENOMIC DNA]</scope>
    <source>
        <strain evidence="14 15">SCSIO 52909</strain>
    </source>
</reference>
<proteinExistence type="inferred from homology"/>
<dbReference type="GO" id="GO:0046872">
    <property type="term" value="F:metal ion binding"/>
    <property type="evidence" value="ECO:0007669"/>
    <property type="project" value="UniProtKB-KW"/>
</dbReference>
<dbReference type="AlphaFoldDB" id="A0A6G8QAG7"/>
<name>A0A6G8QAG7_9ACTN</name>
<gene>
    <name evidence="14" type="primary">melA</name>
    <name evidence="14" type="ORF">GBA63_13180</name>
</gene>
<organism evidence="14 15">
    <name type="scientific">Rubrobacter tropicus</name>
    <dbReference type="NCBI Taxonomy" id="2653851"/>
    <lineage>
        <taxon>Bacteria</taxon>
        <taxon>Bacillati</taxon>
        <taxon>Actinomycetota</taxon>
        <taxon>Rubrobacteria</taxon>
        <taxon>Rubrobacterales</taxon>
        <taxon>Rubrobacteraceae</taxon>
        <taxon>Rubrobacter</taxon>
    </lineage>
</organism>
<dbReference type="PANTHER" id="PTHR32092:SF6">
    <property type="entry name" value="ALPHA-GALACTOSIDASE"/>
    <property type="match status" value="1"/>
</dbReference>
<dbReference type="InterPro" id="IPR053715">
    <property type="entry name" value="GH4_Enzyme_sf"/>
</dbReference>
<dbReference type="Proteomes" id="UP000501452">
    <property type="component" value="Chromosome"/>
</dbReference>
<dbReference type="InterPro" id="IPR015955">
    <property type="entry name" value="Lactate_DH/Glyco_Ohase_4_C"/>
</dbReference>
<dbReference type="GO" id="GO:0016616">
    <property type="term" value="F:oxidoreductase activity, acting on the CH-OH group of donors, NAD or NADP as acceptor"/>
    <property type="evidence" value="ECO:0007669"/>
    <property type="project" value="InterPro"/>
</dbReference>
<keyword evidence="15" id="KW-1185">Reference proteome</keyword>
<evidence type="ECO:0000256" key="2">
    <source>
        <dbReference type="ARBA" id="ARBA00010141"/>
    </source>
</evidence>
<dbReference type="GO" id="GO:0005975">
    <property type="term" value="P:carbohydrate metabolic process"/>
    <property type="evidence" value="ECO:0007669"/>
    <property type="project" value="InterPro"/>
</dbReference>
<keyword evidence="4 12" id="KW-0378">Hydrolase</keyword>
<accession>A0A6G8QAG7</accession>
<keyword evidence="3 10" id="KW-0479">Metal-binding</keyword>
<dbReference type="PANTHER" id="PTHR32092">
    <property type="entry name" value="6-PHOSPHO-BETA-GLUCOSIDASE-RELATED"/>
    <property type="match status" value="1"/>
</dbReference>
<evidence type="ECO:0000256" key="1">
    <source>
        <dbReference type="ARBA" id="ARBA00001936"/>
    </source>
</evidence>
<comment type="cofactor">
    <cofactor evidence="1">
        <name>Mn(2+)</name>
        <dbReference type="ChEBI" id="CHEBI:29035"/>
    </cofactor>
</comment>
<dbReference type="Pfam" id="PF02056">
    <property type="entry name" value="Glyco_hydro_4"/>
    <property type="match status" value="1"/>
</dbReference>
<evidence type="ECO:0000256" key="9">
    <source>
        <dbReference type="PIRSR" id="PIRSR601088-2"/>
    </source>
</evidence>
<evidence type="ECO:0000256" key="12">
    <source>
        <dbReference type="RuleBase" id="RU361152"/>
    </source>
</evidence>
<dbReference type="Gene3D" id="3.90.1820.10">
    <property type="entry name" value="AglA-like glucosidase"/>
    <property type="match status" value="1"/>
</dbReference>
<dbReference type="GO" id="GO:0004557">
    <property type="term" value="F:alpha-galactosidase activity"/>
    <property type="evidence" value="ECO:0007669"/>
    <property type="project" value="UniProtKB-EC"/>
</dbReference>
<feature type="site" description="Increases basicity of active site Tyr" evidence="11">
    <location>
        <position position="121"/>
    </location>
</feature>
<evidence type="ECO:0000256" key="4">
    <source>
        <dbReference type="ARBA" id="ARBA00022801"/>
    </source>
</evidence>
<dbReference type="CDD" id="cd05297">
    <property type="entry name" value="GH4_alpha_glucosidase_galactosidase"/>
    <property type="match status" value="1"/>
</dbReference>
<keyword evidence="7" id="KW-0119">Carbohydrate metabolism</keyword>
<dbReference type="InterPro" id="IPR022616">
    <property type="entry name" value="Glyco_hydro_4_C"/>
</dbReference>
<dbReference type="InterPro" id="IPR001088">
    <property type="entry name" value="Glyco_hydro_4"/>
</dbReference>
<evidence type="ECO:0000259" key="13">
    <source>
        <dbReference type="Pfam" id="PF11975"/>
    </source>
</evidence>
<keyword evidence="10" id="KW-0408">Iron</keyword>
<feature type="domain" description="Glycosyl hydrolase family 4 C-terminal" evidence="13">
    <location>
        <begin position="206"/>
        <end position="412"/>
    </location>
</feature>
<keyword evidence="8 12" id="KW-0326">Glycosidase</keyword>
<dbReference type="KEGG" id="rub:GBA63_13180"/>
<dbReference type="SUPFAM" id="SSF56327">
    <property type="entry name" value="LDH C-terminal domain-like"/>
    <property type="match status" value="1"/>
</dbReference>
<evidence type="ECO:0000256" key="6">
    <source>
        <dbReference type="ARBA" id="ARBA00023211"/>
    </source>
</evidence>
<comment type="cofactor">
    <cofactor evidence="12">
        <name>NAD(+)</name>
        <dbReference type="ChEBI" id="CHEBI:57540"/>
    </cofactor>
    <text evidence="12">Binds 1 NAD(+) per subunit.</text>
</comment>
<dbReference type="PRINTS" id="PR00732">
    <property type="entry name" value="GLHYDRLASE4"/>
</dbReference>
<dbReference type="SUPFAM" id="SSF51735">
    <property type="entry name" value="NAD(P)-binding Rossmann-fold domains"/>
    <property type="match status" value="1"/>
</dbReference>
<evidence type="ECO:0000313" key="14">
    <source>
        <dbReference type="EMBL" id="QIN83480.1"/>
    </source>
</evidence>
<evidence type="ECO:0000256" key="7">
    <source>
        <dbReference type="ARBA" id="ARBA00023277"/>
    </source>
</evidence>
<dbReference type="InterPro" id="IPR036291">
    <property type="entry name" value="NAD(P)-bd_dom_sf"/>
</dbReference>
<dbReference type="EC" id="3.2.1.22" evidence="14"/>
<dbReference type="EMBL" id="CP045119">
    <property type="protein sequence ID" value="QIN83480.1"/>
    <property type="molecule type" value="Genomic_DNA"/>
</dbReference>
<evidence type="ECO:0000256" key="5">
    <source>
        <dbReference type="ARBA" id="ARBA00023027"/>
    </source>
</evidence>
<keyword evidence="10" id="KW-0533">Nickel</keyword>
<feature type="binding site" evidence="10">
    <location>
        <position position="181"/>
    </location>
    <ligand>
        <name>Mn(2+)</name>
        <dbReference type="ChEBI" id="CHEBI:29035"/>
    </ligand>
</feature>
<evidence type="ECO:0000256" key="10">
    <source>
        <dbReference type="PIRSR" id="PIRSR601088-3"/>
    </source>
</evidence>
<keyword evidence="10" id="KW-0170">Cobalt</keyword>
<comment type="similarity">
    <text evidence="2 12">Belongs to the glycosyl hydrolase 4 family.</text>
</comment>
<evidence type="ECO:0000313" key="15">
    <source>
        <dbReference type="Proteomes" id="UP000501452"/>
    </source>
</evidence>
<evidence type="ECO:0000256" key="8">
    <source>
        <dbReference type="ARBA" id="ARBA00023295"/>
    </source>
</evidence>
<dbReference type="Pfam" id="PF11975">
    <property type="entry name" value="Glyco_hydro_4C"/>
    <property type="match status" value="1"/>
</dbReference>
<dbReference type="NCBIfam" id="NF011657">
    <property type="entry name" value="PRK15076.1"/>
    <property type="match status" value="1"/>
</dbReference>
<protein>
    <submittedName>
        <fullName evidence="14">Alpha-galactosidase</fullName>
        <ecNumber evidence="14">3.2.1.22</ecNumber>
    </submittedName>
</protein>
<feature type="binding site" evidence="10">
    <location>
        <position position="211"/>
    </location>
    <ligand>
        <name>Mn(2+)</name>
        <dbReference type="ChEBI" id="CHEBI:29035"/>
    </ligand>
</feature>
<evidence type="ECO:0000256" key="11">
    <source>
        <dbReference type="PIRSR" id="PIRSR601088-4"/>
    </source>
</evidence>
<sequence>MNRHGHTEKRGNVLKIAFIGAGSVVFTKNLLTDTFSFPELRGATVALHDIAPERLETAGMMARWTSDRLGAEAKVEEHADRRAALDGADFVINAVQIGMHEATLLDFDIPRKYGLKQTIADSMGIGGIFRGLRTIPFLLDLARDMREVCPEALLLNYTNPMGILMEALYTAHPEVKSVGLCHSVQGTARQISSYIGIDHEDLLYECAGINHIAWMTRLEAGGEDAYPRLFAAMDDPDVYKKDKVRFELMRRFGFFVTESSEHNAEYLPYFLKDEDLVERYDIPVDEYVRRSEENLVSYAETRRKLLAGEEFPLERSVEYGSLIIHSMTTGQARAIYGNVKNTGLITNLPEGRCVEVPVLVDDTGLRPCHVGDLPPQCAATCAPHTAVQNLTVRAALEGRRDHVHHAAMLDRHAPSVLSLDEIAAMVDELIDAHGDTLPEGIRTAEVGRRSA</sequence>
<feature type="binding site" evidence="9">
    <location>
        <position position="159"/>
    </location>
    <ligand>
        <name>substrate</name>
    </ligand>
</feature>